<gene>
    <name evidence="3 4" type="primary">rpsF</name>
    <name evidence="4" type="ORF">BARAN1_0406</name>
</gene>
<keyword evidence="3 4" id="KW-0689">Ribosomal protein</keyword>
<keyword evidence="5" id="KW-1185">Reference proteome</keyword>
<dbReference type="InterPro" id="IPR014717">
    <property type="entry name" value="Transl_elong_EF1B/ribsomal_bS6"/>
</dbReference>
<dbReference type="NCBIfam" id="TIGR00166">
    <property type="entry name" value="S6"/>
    <property type="match status" value="1"/>
</dbReference>
<dbReference type="GO" id="GO:0005737">
    <property type="term" value="C:cytoplasm"/>
    <property type="evidence" value="ECO:0007669"/>
    <property type="project" value="UniProtKB-ARBA"/>
</dbReference>
<dbReference type="EMBL" id="LS483254">
    <property type="protein sequence ID" value="SQD92431.1"/>
    <property type="molecule type" value="Genomic_DNA"/>
</dbReference>
<evidence type="ECO:0000256" key="1">
    <source>
        <dbReference type="ARBA" id="ARBA00009512"/>
    </source>
</evidence>
<dbReference type="SUPFAM" id="SSF54995">
    <property type="entry name" value="Ribosomal protein S6"/>
    <property type="match status" value="1"/>
</dbReference>
<accession>A0A2X3KIM2</accession>
<dbReference type="Gene3D" id="3.30.70.60">
    <property type="match status" value="1"/>
</dbReference>
<dbReference type="GO" id="GO:0005840">
    <property type="term" value="C:ribosome"/>
    <property type="evidence" value="ECO:0007669"/>
    <property type="project" value="UniProtKB-KW"/>
</dbReference>
<dbReference type="HAMAP" id="MF_00360">
    <property type="entry name" value="Ribosomal_bS6"/>
    <property type="match status" value="1"/>
</dbReference>
<dbReference type="GO" id="GO:1990904">
    <property type="term" value="C:ribonucleoprotein complex"/>
    <property type="evidence" value="ECO:0007669"/>
    <property type="project" value="UniProtKB-KW"/>
</dbReference>
<dbReference type="GO" id="GO:0070181">
    <property type="term" value="F:small ribosomal subunit rRNA binding"/>
    <property type="evidence" value="ECO:0007669"/>
    <property type="project" value="TreeGrafter"/>
</dbReference>
<protein>
    <recommendedName>
        <fullName evidence="2 3">Small ribosomal subunit protein bS6</fullName>
    </recommendedName>
</protein>
<dbReference type="CDD" id="cd00473">
    <property type="entry name" value="bS6"/>
    <property type="match status" value="1"/>
</dbReference>
<comment type="similarity">
    <text evidence="1 3">Belongs to the bacterial ribosomal protein bS6 family.</text>
</comment>
<dbReference type="InterPro" id="IPR020814">
    <property type="entry name" value="Ribosomal_S6_plastid/chlpt"/>
</dbReference>
<reference evidence="5" key="1">
    <citation type="submission" date="2018-05" db="EMBL/GenBank/DDBJ databases">
        <authorList>
            <person name="Hao L."/>
        </authorList>
    </citation>
    <scope>NUCLEOTIDE SEQUENCE [LARGE SCALE GENOMIC DNA]</scope>
</reference>
<keyword evidence="3" id="KW-0694">RNA-binding</keyword>
<sequence>MAGEVRDYEMVYILRPDLDEEGRRAKIAKVQQIIESEEGTVQTTDEWGTRILAYEIDHFREGYYVLVTFALPADRVRKVEERLAMDDALLRYQTVRVSKN</sequence>
<proteinExistence type="inferred from homology"/>
<dbReference type="InterPro" id="IPR000529">
    <property type="entry name" value="Ribosomal_bS6"/>
</dbReference>
<evidence type="ECO:0000313" key="5">
    <source>
        <dbReference type="Proteomes" id="UP000249818"/>
    </source>
</evidence>
<dbReference type="InterPro" id="IPR035980">
    <property type="entry name" value="Ribosomal_bS6_sf"/>
</dbReference>
<dbReference type="KEGG" id="bana:BARAN1_0406"/>
<comment type="function">
    <text evidence="3">Binds together with bS18 to 16S ribosomal RNA.</text>
</comment>
<dbReference type="Pfam" id="PF01250">
    <property type="entry name" value="Ribosomal_S6"/>
    <property type="match status" value="1"/>
</dbReference>
<dbReference type="RefSeq" id="WP_157959383.1">
    <property type="nucleotide sequence ID" value="NZ_LS483254.1"/>
</dbReference>
<dbReference type="GO" id="GO:0006412">
    <property type="term" value="P:translation"/>
    <property type="evidence" value="ECO:0007669"/>
    <property type="project" value="UniProtKB-UniRule"/>
</dbReference>
<keyword evidence="3" id="KW-0699">rRNA-binding</keyword>
<dbReference type="GO" id="GO:0003735">
    <property type="term" value="F:structural constituent of ribosome"/>
    <property type="evidence" value="ECO:0007669"/>
    <property type="project" value="InterPro"/>
</dbReference>
<evidence type="ECO:0000256" key="3">
    <source>
        <dbReference type="HAMAP-Rule" id="MF_00360"/>
    </source>
</evidence>
<name>A0A2X3KIM2_9BACT</name>
<dbReference type="PANTHER" id="PTHR21011:SF1">
    <property type="entry name" value="SMALL RIBOSOMAL SUBUNIT PROTEIN BS6M"/>
    <property type="match status" value="1"/>
</dbReference>
<dbReference type="PANTHER" id="PTHR21011">
    <property type="entry name" value="MITOCHONDRIAL 28S RIBOSOMAL PROTEIN S6"/>
    <property type="match status" value="1"/>
</dbReference>
<dbReference type="Proteomes" id="UP000249818">
    <property type="component" value="Chromosome BARAN1"/>
</dbReference>
<keyword evidence="3" id="KW-0687">Ribonucleoprotein</keyword>
<dbReference type="OrthoDB" id="9812702at2"/>
<evidence type="ECO:0000313" key="4">
    <source>
        <dbReference type="EMBL" id="SQD92431.1"/>
    </source>
</evidence>
<organism evidence="4 5">
    <name type="scientific">Candidatus Bipolaricaulis anaerobius</name>
    <dbReference type="NCBI Taxonomy" id="2026885"/>
    <lineage>
        <taxon>Bacteria</taxon>
        <taxon>Candidatus Bipolaricaulota</taxon>
        <taxon>Candidatus Bipolaricaulia</taxon>
        <taxon>Candidatus Bipolaricaulales</taxon>
        <taxon>Candidatus Bipolaricaulaceae</taxon>
        <taxon>Candidatus Bipolaricaulis</taxon>
    </lineage>
</organism>
<evidence type="ECO:0000256" key="2">
    <source>
        <dbReference type="ARBA" id="ARBA00035294"/>
    </source>
</evidence>
<dbReference type="AlphaFoldDB" id="A0A2X3KIM2"/>